<dbReference type="PANTHER" id="PTHR43848">
    <property type="entry name" value="PUTRESCINE TRANSPORT SYSTEM PERMEASE PROTEIN POTI"/>
    <property type="match status" value="1"/>
</dbReference>
<keyword evidence="5 8" id="KW-0812">Transmembrane</keyword>
<dbReference type="Proteomes" id="UP001310386">
    <property type="component" value="Unassembled WGS sequence"/>
</dbReference>
<feature type="domain" description="ABC transmembrane type-1" evidence="9">
    <location>
        <begin position="61"/>
        <end position="249"/>
    </location>
</feature>
<feature type="transmembrane region" description="Helical" evidence="8">
    <location>
        <begin position="127"/>
        <end position="148"/>
    </location>
</feature>
<feature type="transmembrane region" description="Helical" evidence="8">
    <location>
        <begin position="185"/>
        <end position="211"/>
    </location>
</feature>
<sequence>MTLSKLAARTYGALIYGFLYLPILILVIFSFNDSKLNAVWTGFTFKWYGSLWQNANVLHAAKITLIVAFASTLLSVIFGILVAVGMYRYKFKGKSVLDGMLNVPLVLPEIVMGISLLAFFSMMKLPLGIATLIIAHVTFSIPYVIVVIRARLQGFDKSVEEAAMDLGANEWKTFRLITLPIIQPAIIASALLAFTISIDDVIVSFFVAGPGSTTLPLQIFSMVRFGVTPEINALSTIMLAATLFVVILSELLQKKQT</sequence>
<evidence type="ECO:0000256" key="3">
    <source>
        <dbReference type="ARBA" id="ARBA00022448"/>
    </source>
</evidence>
<dbReference type="EMBL" id="JAYJLD010000004">
    <property type="protein sequence ID" value="MEB3100836.1"/>
    <property type="molecule type" value="Genomic_DNA"/>
</dbReference>
<dbReference type="Gene3D" id="1.10.3720.10">
    <property type="entry name" value="MetI-like"/>
    <property type="match status" value="1"/>
</dbReference>
<dbReference type="SUPFAM" id="SSF161098">
    <property type="entry name" value="MetI-like"/>
    <property type="match status" value="1"/>
</dbReference>
<dbReference type="PROSITE" id="PS50928">
    <property type="entry name" value="ABC_TM1"/>
    <property type="match status" value="1"/>
</dbReference>
<evidence type="ECO:0000256" key="7">
    <source>
        <dbReference type="ARBA" id="ARBA00023136"/>
    </source>
</evidence>
<evidence type="ECO:0000256" key="2">
    <source>
        <dbReference type="ARBA" id="ARBA00007069"/>
    </source>
</evidence>
<dbReference type="InterPro" id="IPR000515">
    <property type="entry name" value="MetI-like"/>
</dbReference>
<feature type="transmembrane region" description="Helical" evidence="8">
    <location>
        <begin position="231"/>
        <end position="252"/>
    </location>
</feature>
<comment type="caution">
    <text evidence="10">The sequence shown here is derived from an EMBL/GenBank/DDBJ whole genome shotgun (WGS) entry which is preliminary data.</text>
</comment>
<dbReference type="InterPro" id="IPR035906">
    <property type="entry name" value="MetI-like_sf"/>
</dbReference>
<evidence type="ECO:0000313" key="11">
    <source>
        <dbReference type="Proteomes" id="UP001310386"/>
    </source>
</evidence>
<organism evidence="10 11">
    <name type="scientific">Ferviditalea candida</name>
    <dbReference type="NCBI Taxonomy" id="3108399"/>
    <lineage>
        <taxon>Bacteria</taxon>
        <taxon>Bacillati</taxon>
        <taxon>Bacillota</taxon>
        <taxon>Bacilli</taxon>
        <taxon>Bacillales</taxon>
        <taxon>Paenibacillaceae</taxon>
        <taxon>Ferviditalea</taxon>
    </lineage>
</organism>
<dbReference type="CDD" id="cd06261">
    <property type="entry name" value="TM_PBP2"/>
    <property type="match status" value="1"/>
</dbReference>
<name>A0ABU5ZHS6_9BACL</name>
<keyword evidence="11" id="KW-1185">Reference proteome</keyword>
<proteinExistence type="inferred from homology"/>
<evidence type="ECO:0000256" key="4">
    <source>
        <dbReference type="ARBA" id="ARBA00022475"/>
    </source>
</evidence>
<evidence type="ECO:0000256" key="5">
    <source>
        <dbReference type="ARBA" id="ARBA00022692"/>
    </source>
</evidence>
<dbReference type="RefSeq" id="WP_371752951.1">
    <property type="nucleotide sequence ID" value="NZ_JAYJLD010000004.1"/>
</dbReference>
<gene>
    <name evidence="10" type="ORF">VF724_04090</name>
</gene>
<keyword evidence="6 8" id="KW-1133">Transmembrane helix</keyword>
<protein>
    <submittedName>
        <fullName evidence="10">ABC transporter permease subunit</fullName>
    </submittedName>
</protein>
<evidence type="ECO:0000256" key="6">
    <source>
        <dbReference type="ARBA" id="ARBA00022989"/>
    </source>
</evidence>
<keyword evidence="7 8" id="KW-0472">Membrane</keyword>
<feature type="transmembrane region" description="Helical" evidence="8">
    <location>
        <begin position="12"/>
        <end position="31"/>
    </location>
</feature>
<feature type="transmembrane region" description="Helical" evidence="8">
    <location>
        <begin position="99"/>
        <end position="121"/>
    </location>
</feature>
<evidence type="ECO:0000256" key="1">
    <source>
        <dbReference type="ARBA" id="ARBA00004651"/>
    </source>
</evidence>
<evidence type="ECO:0000256" key="8">
    <source>
        <dbReference type="RuleBase" id="RU363032"/>
    </source>
</evidence>
<evidence type="ECO:0000313" key="10">
    <source>
        <dbReference type="EMBL" id="MEB3100836.1"/>
    </source>
</evidence>
<accession>A0ABU5ZHS6</accession>
<dbReference type="InterPro" id="IPR051789">
    <property type="entry name" value="Bact_Polyamine_Transport"/>
</dbReference>
<dbReference type="Pfam" id="PF00528">
    <property type="entry name" value="BPD_transp_1"/>
    <property type="match status" value="1"/>
</dbReference>
<comment type="subcellular location">
    <subcellularLocation>
        <location evidence="1 8">Cell membrane</location>
        <topology evidence="1 8">Multi-pass membrane protein</topology>
    </subcellularLocation>
</comment>
<comment type="similarity">
    <text evidence="2">Belongs to the binding-protein-dependent transport system permease family. CysTW subfamily.</text>
</comment>
<reference evidence="10" key="1">
    <citation type="submission" date="2023-12" db="EMBL/GenBank/DDBJ databases">
        <title>Fervidustalea candida gen. nov., sp. nov., a novel member of the family Paenibacillaceae isolated from a geothermal area.</title>
        <authorList>
            <person name="Li W.-J."/>
            <person name="Jiao J.-Y."/>
            <person name="Chen Y."/>
        </authorList>
    </citation>
    <scope>NUCLEOTIDE SEQUENCE</scope>
    <source>
        <strain evidence="10">SYSU GA230002</strain>
    </source>
</reference>
<keyword evidence="4" id="KW-1003">Cell membrane</keyword>
<feature type="transmembrane region" description="Helical" evidence="8">
    <location>
        <begin position="63"/>
        <end position="87"/>
    </location>
</feature>
<evidence type="ECO:0000259" key="9">
    <source>
        <dbReference type="PROSITE" id="PS50928"/>
    </source>
</evidence>
<keyword evidence="3 8" id="KW-0813">Transport</keyword>
<dbReference type="PANTHER" id="PTHR43848:SF2">
    <property type="entry name" value="PUTRESCINE TRANSPORT SYSTEM PERMEASE PROTEIN POTI"/>
    <property type="match status" value="1"/>
</dbReference>